<keyword evidence="2" id="KW-1185">Reference proteome</keyword>
<dbReference type="EMBL" id="CAJVQB010001697">
    <property type="protein sequence ID" value="CAG8546455.1"/>
    <property type="molecule type" value="Genomic_DNA"/>
</dbReference>
<evidence type="ECO:0000313" key="2">
    <source>
        <dbReference type="Proteomes" id="UP000789901"/>
    </source>
</evidence>
<protein>
    <submittedName>
        <fullName evidence="1">38030_t:CDS:1</fullName>
    </submittedName>
</protein>
<name>A0ABN7UA17_GIGMA</name>
<sequence length="79" mass="9639">IDMIDLFGNEEVYNEEYEVEYCYVHRNSPKQVPCKKCDEMTTSIIGHYIRHAGKYRSRDHYQRKRLKKIAYIRPKIKKN</sequence>
<gene>
    <name evidence="1" type="ORF">GMARGA_LOCUS4341</name>
</gene>
<reference evidence="1 2" key="1">
    <citation type="submission" date="2021-06" db="EMBL/GenBank/DDBJ databases">
        <authorList>
            <person name="Kallberg Y."/>
            <person name="Tangrot J."/>
            <person name="Rosling A."/>
        </authorList>
    </citation>
    <scope>NUCLEOTIDE SEQUENCE [LARGE SCALE GENOMIC DNA]</scope>
    <source>
        <strain evidence="1 2">120-4 pot B 10/14</strain>
    </source>
</reference>
<evidence type="ECO:0000313" key="1">
    <source>
        <dbReference type="EMBL" id="CAG8546455.1"/>
    </source>
</evidence>
<accession>A0ABN7UA17</accession>
<dbReference type="Proteomes" id="UP000789901">
    <property type="component" value="Unassembled WGS sequence"/>
</dbReference>
<organism evidence="1 2">
    <name type="scientific">Gigaspora margarita</name>
    <dbReference type="NCBI Taxonomy" id="4874"/>
    <lineage>
        <taxon>Eukaryota</taxon>
        <taxon>Fungi</taxon>
        <taxon>Fungi incertae sedis</taxon>
        <taxon>Mucoromycota</taxon>
        <taxon>Glomeromycotina</taxon>
        <taxon>Glomeromycetes</taxon>
        <taxon>Diversisporales</taxon>
        <taxon>Gigasporaceae</taxon>
        <taxon>Gigaspora</taxon>
    </lineage>
</organism>
<comment type="caution">
    <text evidence="1">The sequence shown here is derived from an EMBL/GenBank/DDBJ whole genome shotgun (WGS) entry which is preliminary data.</text>
</comment>
<proteinExistence type="predicted"/>
<feature type="non-terminal residue" evidence="1">
    <location>
        <position position="1"/>
    </location>
</feature>